<dbReference type="InterPro" id="IPR015915">
    <property type="entry name" value="Kelch-typ_b-propeller"/>
</dbReference>
<feature type="domain" description="DUF4110" evidence="2">
    <location>
        <begin position="410"/>
        <end position="494"/>
    </location>
</feature>
<dbReference type="PANTHER" id="PTHR46063">
    <property type="entry name" value="KELCH DOMAIN-CONTAINING PROTEIN"/>
    <property type="match status" value="1"/>
</dbReference>
<dbReference type="RefSeq" id="XP_066828316.1">
    <property type="nucleotide sequence ID" value="XM_066971259.1"/>
</dbReference>
<keyword evidence="4" id="KW-1185">Reference proteome</keyword>
<organism evidence="3 4">
    <name type="scientific">Lodderomyces beijingensis</name>
    <dbReference type="NCBI Taxonomy" id="1775926"/>
    <lineage>
        <taxon>Eukaryota</taxon>
        <taxon>Fungi</taxon>
        <taxon>Dikarya</taxon>
        <taxon>Ascomycota</taxon>
        <taxon>Saccharomycotina</taxon>
        <taxon>Pichiomycetes</taxon>
        <taxon>Debaryomycetaceae</taxon>
        <taxon>Candida/Lodderomyces clade</taxon>
        <taxon>Lodderomyces</taxon>
    </lineage>
</organism>
<dbReference type="SUPFAM" id="SSF117281">
    <property type="entry name" value="Kelch motif"/>
    <property type="match status" value="1"/>
</dbReference>
<feature type="region of interest" description="Disordered" evidence="1">
    <location>
        <begin position="353"/>
        <end position="417"/>
    </location>
</feature>
<evidence type="ECO:0000313" key="4">
    <source>
        <dbReference type="Proteomes" id="UP001497383"/>
    </source>
</evidence>
<evidence type="ECO:0000256" key="1">
    <source>
        <dbReference type="SAM" id="MobiDB-lite"/>
    </source>
</evidence>
<reference evidence="3 4" key="1">
    <citation type="submission" date="2024-03" db="EMBL/GenBank/DDBJ databases">
        <authorList>
            <person name="Brejova B."/>
        </authorList>
    </citation>
    <scope>NUCLEOTIDE SEQUENCE [LARGE SCALE GENOMIC DNA]</scope>
    <source>
        <strain evidence="3 4">CBS 14171</strain>
    </source>
</reference>
<evidence type="ECO:0000259" key="2">
    <source>
        <dbReference type="Pfam" id="PF13422"/>
    </source>
</evidence>
<feature type="compositionally biased region" description="Acidic residues" evidence="1">
    <location>
        <begin position="358"/>
        <end position="408"/>
    </location>
</feature>
<sequence>MFGGEFSSPKQSTFYHYGDTWILDAETKEWSKVDQKRGPSARSGHRLAVWKNYIVLHGGFRDLGTMTTYFDDVWVFDVTEFKWHQVEFPPNHPIPDPRSGHSMIPCADGAVIYGGYTKVKAKKGLQKGKVLNDCWILKMKQDPKGIRFERRKKQGQLPSPRVGCSLVYHKNRGILFGGVYDFEESEEQLDSEFYNQLYSYHTESNRWYNMTLRPQRKKKETIKEKSRDEDLEDILNSILAKANLNDEGEDKDDNGGNGGNGRNSENGGKTKEASDDDDDDEEKKNQLKEYPVLNQLPHPRFNAATCVVDDTLYIFGGIYEKAEQEFNMDSFYAIDLGKLDGVKVLWEDLSELDKAIEDSDEEDEDDEDGDEEDEDEDTEKANEAEDEEEDDTPEEELEEESEDEPEEFPDPRSWLPHPKPFESLRAFYARTGAQFLEWSISSNRDKRGKYLKKAAFDLCEDRFWERREAVSIAEDNLEQMGGVGEVVEKDTSKPTKRR</sequence>
<evidence type="ECO:0000313" key="3">
    <source>
        <dbReference type="EMBL" id="CAK9436856.1"/>
    </source>
</evidence>
<feature type="region of interest" description="Disordered" evidence="1">
    <location>
        <begin position="242"/>
        <end position="292"/>
    </location>
</feature>
<dbReference type="Gene3D" id="2.120.10.80">
    <property type="entry name" value="Kelch-type beta propeller"/>
    <property type="match status" value="2"/>
</dbReference>
<dbReference type="EMBL" id="OZ022406">
    <property type="protein sequence ID" value="CAK9436856.1"/>
    <property type="molecule type" value="Genomic_DNA"/>
</dbReference>
<dbReference type="Pfam" id="PF13422">
    <property type="entry name" value="DUF4110"/>
    <property type="match status" value="1"/>
</dbReference>
<name>A0ABP0ZG67_9ASCO</name>
<dbReference type="Proteomes" id="UP001497383">
    <property type="component" value="Chromosome 2"/>
</dbReference>
<dbReference type="InterPro" id="IPR025183">
    <property type="entry name" value="DUF4110"/>
</dbReference>
<accession>A0ABP0ZG67</accession>
<dbReference type="GeneID" id="92206574"/>
<dbReference type="Pfam" id="PF24681">
    <property type="entry name" value="Kelch_KLHDC2_KLHL20_DRC7"/>
    <property type="match status" value="1"/>
</dbReference>
<dbReference type="PANTHER" id="PTHR46063:SF1">
    <property type="entry name" value="KELCH DOMAIN-CONTAINING PROTEIN 4"/>
    <property type="match status" value="1"/>
</dbReference>
<gene>
    <name evidence="3" type="ORF">LODBEIA_P13780</name>
</gene>
<protein>
    <recommendedName>
        <fullName evidence="2">DUF4110 domain-containing protein</fullName>
    </recommendedName>
</protein>
<dbReference type="InterPro" id="IPR052588">
    <property type="entry name" value="Kelch_domain_protein"/>
</dbReference>
<proteinExistence type="predicted"/>